<dbReference type="EMBL" id="CP051627">
    <property type="protein sequence ID" value="UPT21713.1"/>
    <property type="molecule type" value="Genomic_DNA"/>
</dbReference>
<keyword evidence="1" id="KW-0812">Transmembrane</keyword>
<dbReference type="InterPro" id="IPR025646">
    <property type="entry name" value="DUF4350"/>
</dbReference>
<keyword evidence="4" id="KW-1185">Reference proteome</keyword>
<keyword evidence="1" id="KW-1133">Transmembrane helix</keyword>
<sequence length="383" mass="40006">MTTAPSSAFSAGPRELWRRARGPLAFLLVAVGIATVLAWGAQPTPSGELDPEAVTPEGSRALAQLLRERGAEVTVARTTDEAAGAAGPDTVLLVVHSDELLPEDVERVTALPGDLLLVRPSRELLDAAAPGVEPAGSPGFAEPLAPRCPLRAATLAGSAELGEELYEGGSVACYPAEEGHALVRVDAGGRTVTVLGSRTPLRNDSLGSEGNAALLLNLLAGRDVVWFVPDPAAAQSPAPQSLLHPGFVRSLPVLLAAFALLAFWQGRRLGPLVAERLPVVVRASETTEGRARLYASRRARDRAAAALRSGLVDRLRPGLGLGPDAAPDAVVAAVSARCARSPQQVRALLYGGPTDADPFVHDDAGLVRLADELDRLEREVRQS</sequence>
<protein>
    <submittedName>
        <fullName evidence="3">DUF4350 domain-containing protein</fullName>
    </submittedName>
</protein>
<feature type="domain" description="DUF4350" evidence="2">
    <location>
        <begin position="54"/>
        <end position="219"/>
    </location>
</feature>
<evidence type="ECO:0000313" key="4">
    <source>
        <dbReference type="Proteomes" id="UP000832041"/>
    </source>
</evidence>
<name>A0ABY4L5G9_THEAE</name>
<keyword evidence="1" id="KW-0472">Membrane</keyword>
<organism evidence="3 4">
    <name type="scientific">Thermobifida alba</name>
    <name type="common">Thermomonospora alba</name>
    <dbReference type="NCBI Taxonomy" id="53522"/>
    <lineage>
        <taxon>Bacteria</taxon>
        <taxon>Bacillati</taxon>
        <taxon>Actinomycetota</taxon>
        <taxon>Actinomycetes</taxon>
        <taxon>Streptosporangiales</taxon>
        <taxon>Nocardiopsidaceae</taxon>
        <taxon>Thermobifida</taxon>
    </lineage>
</organism>
<dbReference type="Proteomes" id="UP000832041">
    <property type="component" value="Chromosome"/>
</dbReference>
<reference evidence="3 4" key="1">
    <citation type="submission" date="2020-04" db="EMBL/GenBank/DDBJ databases">
        <title>Thermobifida alba genome sequencing and assembly.</title>
        <authorList>
            <person name="Luzics S."/>
            <person name="Horvath B."/>
            <person name="Nagy I."/>
            <person name="Toth A."/>
            <person name="Nagy I."/>
            <person name="Kukolya J."/>
        </authorList>
    </citation>
    <scope>NUCLEOTIDE SEQUENCE [LARGE SCALE GENOMIC DNA]</scope>
    <source>
        <strain evidence="3 4">DSM 43795</strain>
    </source>
</reference>
<evidence type="ECO:0000313" key="3">
    <source>
        <dbReference type="EMBL" id="UPT21713.1"/>
    </source>
</evidence>
<evidence type="ECO:0000259" key="2">
    <source>
        <dbReference type="Pfam" id="PF14258"/>
    </source>
</evidence>
<dbReference type="Pfam" id="PF14258">
    <property type="entry name" value="DUF4350"/>
    <property type="match status" value="1"/>
</dbReference>
<feature type="transmembrane region" description="Helical" evidence="1">
    <location>
        <begin position="24"/>
        <end position="41"/>
    </location>
</feature>
<proteinExistence type="predicted"/>
<accession>A0ABY4L5G9</accession>
<gene>
    <name evidence="3" type="ORF">FOF52_12775</name>
</gene>
<dbReference type="RefSeq" id="WP_248590204.1">
    <property type="nucleotide sequence ID" value="NZ_BAABEB010000004.1"/>
</dbReference>
<evidence type="ECO:0000256" key="1">
    <source>
        <dbReference type="SAM" id="Phobius"/>
    </source>
</evidence>